<evidence type="ECO:0000313" key="3">
    <source>
        <dbReference type="EMBL" id="KHE93691.1"/>
    </source>
</evidence>
<feature type="domain" description="PpiC" evidence="2">
    <location>
        <begin position="1"/>
        <end position="101"/>
    </location>
</feature>
<comment type="caution">
    <text evidence="3">The sequence shown here is derived from an EMBL/GenBank/DDBJ whole genome shotgun (WGS) entry which is preliminary data.</text>
</comment>
<gene>
    <name evidence="3" type="ORF">SCABRO_00558</name>
</gene>
<evidence type="ECO:0000256" key="1">
    <source>
        <dbReference type="PROSITE-ProRule" id="PRU00278"/>
    </source>
</evidence>
<evidence type="ECO:0000313" key="4">
    <source>
        <dbReference type="Proteomes" id="UP000030652"/>
    </source>
</evidence>
<reference evidence="3 4" key="1">
    <citation type="submission" date="2014-10" db="EMBL/GenBank/DDBJ databases">
        <title>Draft genome of anammox bacterium scalindua brodae, obtained using differential coverage binning of sequence data from two enrichment reactors.</title>
        <authorList>
            <person name="Speth D.R."/>
            <person name="Russ L."/>
            <person name="Kartal B."/>
            <person name="Op den Camp H.J."/>
            <person name="Dutilh B.E."/>
            <person name="Jetten M.S."/>
        </authorList>
    </citation>
    <scope>NUCLEOTIDE SEQUENCE [LARGE SCALE GENOMIC DNA]</scope>
    <source>
        <strain evidence="3">RU1</strain>
    </source>
</reference>
<dbReference type="PROSITE" id="PS50198">
    <property type="entry name" value="PPIC_PPIASE_2"/>
    <property type="match status" value="1"/>
</dbReference>
<sequence length="268" mass="30907">MLFRERETIVNKMIADADNEIYENIDKEGFISFAKLAEKYNLSYVIPTNQNNGTNYFTKDELREVIIDLPQFPRQVFEREVNDPSTPIDSTGGKLIFRVIEKIESHIPHYEAVHDKVAEDLRYAKAFEEAEKVAEKCLEKINQTSLEEGIKFIKDDAGKLAIIETKYVSRPGIISEDDDTEILGSDRVKITDTAFSLKVGESAIAVENRGEKTCYVVKLVERKKVDPKDFEEKRDLIMEQYLLEKQFVFSTEWESWIDSKTQLGKSKS</sequence>
<dbReference type="SUPFAM" id="SSF54534">
    <property type="entry name" value="FKBP-like"/>
    <property type="match status" value="1"/>
</dbReference>
<dbReference type="EMBL" id="JRYO01000041">
    <property type="protein sequence ID" value="KHE93691.1"/>
    <property type="molecule type" value="Genomic_DNA"/>
</dbReference>
<evidence type="ECO:0000259" key="2">
    <source>
        <dbReference type="PROSITE" id="PS50198"/>
    </source>
</evidence>
<proteinExistence type="predicted"/>
<accession>A0A0B0ENR6</accession>
<dbReference type="InterPro" id="IPR046357">
    <property type="entry name" value="PPIase_dom_sf"/>
</dbReference>
<keyword evidence="1" id="KW-0413">Isomerase</keyword>
<dbReference type="InterPro" id="IPR000297">
    <property type="entry name" value="PPIase_PpiC"/>
</dbReference>
<dbReference type="Gene3D" id="3.10.50.40">
    <property type="match status" value="1"/>
</dbReference>
<keyword evidence="1" id="KW-0697">Rotamase</keyword>
<organism evidence="3 4">
    <name type="scientific">Candidatus Scalindua brodae</name>
    <dbReference type="NCBI Taxonomy" id="237368"/>
    <lineage>
        <taxon>Bacteria</taxon>
        <taxon>Pseudomonadati</taxon>
        <taxon>Planctomycetota</taxon>
        <taxon>Candidatus Brocadiia</taxon>
        <taxon>Candidatus Brocadiales</taxon>
        <taxon>Candidatus Scalinduaceae</taxon>
        <taxon>Candidatus Scalindua</taxon>
    </lineage>
</organism>
<protein>
    <submittedName>
        <fullName evidence="3">Putative ppiD protein</fullName>
    </submittedName>
</protein>
<dbReference type="Proteomes" id="UP000030652">
    <property type="component" value="Unassembled WGS sequence"/>
</dbReference>
<dbReference type="AlphaFoldDB" id="A0A0B0ENR6"/>
<name>A0A0B0ENR6_9BACT</name>
<dbReference type="GO" id="GO:0003755">
    <property type="term" value="F:peptidyl-prolyl cis-trans isomerase activity"/>
    <property type="evidence" value="ECO:0007669"/>
    <property type="project" value="UniProtKB-KW"/>
</dbReference>